<gene>
    <name evidence="1" type="ORF">EZS28_038646</name>
</gene>
<dbReference type="AlphaFoldDB" id="A0A5J4U5G7"/>
<reference evidence="1 2" key="1">
    <citation type="submission" date="2019-03" db="EMBL/GenBank/DDBJ databases">
        <title>Single cell metagenomics reveals metabolic interactions within the superorganism composed of flagellate Streblomastix strix and complex community of Bacteroidetes bacteria on its surface.</title>
        <authorList>
            <person name="Treitli S.C."/>
            <person name="Kolisko M."/>
            <person name="Husnik F."/>
            <person name="Keeling P."/>
            <person name="Hampl V."/>
        </authorList>
    </citation>
    <scope>NUCLEOTIDE SEQUENCE [LARGE SCALE GENOMIC DNA]</scope>
    <source>
        <strain evidence="1">ST1C</strain>
    </source>
</reference>
<evidence type="ECO:0000313" key="2">
    <source>
        <dbReference type="Proteomes" id="UP000324800"/>
    </source>
</evidence>
<protein>
    <submittedName>
        <fullName evidence="1">Uncharacterized protein</fullName>
    </submittedName>
</protein>
<organism evidence="1 2">
    <name type="scientific">Streblomastix strix</name>
    <dbReference type="NCBI Taxonomy" id="222440"/>
    <lineage>
        <taxon>Eukaryota</taxon>
        <taxon>Metamonada</taxon>
        <taxon>Preaxostyla</taxon>
        <taxon>Oxymonadida</taxon>
        <taxon>Streblomastigidae</taxon>
        <taxon>Streblomastix</taxon>
    </lineage>
</organism>
<name>A0A5J4U5G7_9EUKA</name>
<feature type="non-terminal residue" evidence="1">
    <location>
        <position position="1"/>
    </location>
</feature>
<dbReference type="Proteomes" id="UP000324800">
    <property type="component" value="Unassembled WGS sequence"/>
</dbReference>
<dbReference type="EMBL" id="SNRW01020030">
    <property type="protein sequence ID" value="KAA6365827.1"/>
    <property type="molecule type" value="Genomic_DNA"/>
</dbReference>
<evidence type="ECO:0000313" key="1">
    <source>
        <dbReference type="EMBL" id="KAA6365827.1"/>
    </source>
</evidence>
<sequence>EDITETSNTYITAPGIEIKFVESEADILDEQPKNAIIEHENVGVIGKTALGSLLVEKTATDMQEGKTLEEILLEERTLTIKKLPDIQPLYEDISLRKKRVPTIRDFGASRIGKRKR</sequence>
<accession>A0A5J4U5G7</accession>
<comment type="caution">
    <text evidence="1">The sequence shown here is derived from an EMBL/GenBank/DDBJ whole genome shotgun (WGS) entry which is preliminary data.</text>
</comment>
<proteinExistence type="predicted"/>